<accession>A0A6C0ADQ0</accession>
<proteinExistence type="predicted"/>
<evidence type="ECO:0000259" key="8">
    <source>
        <dbReference type="Pfam" id="PF01435"/>
    </source>
</evidence>
<evidence type="ECO:0000256" key="4">
    <source>
        <dbReference type="ARBA" id="ARBA00022801"/>
    </source>
</evidence>
<dbReference type="Pfam" id="PF01435">
    <property type="entry name" value="Peptidase_M48"/>
    <property type="match status" value="1"/>
</dbReference>
<name>A0A6C0ADQ0_9ZZZZ</name>
<evidence type="ECO:0000256" key="7">
    <source>
        <dbReference type="SAM" id="Phobius"/>
    </source>
</evidence>
<dbReference type="GO" id="GO:0006508">
    <property type="term" value="P:proteolysis"/>
    <property type="evidence" value="ECO:0007669"/>
    <property type="project" value="UniProtKB-KW"/>
</dbReference>
<keyword evidence="4" id="KW-0378">Hydrolase</keyword>
<protein>
    <recommendedName>
        <fullName evidence="8">Peptidase M48 domain-containing protein</fullName>
    </recommendedName>
</protein>
<comment type="cofactor">
    <cofactor evidence="1">
        <name>Zn(2+)</name>
        <dbReference type="ChEBI" id="CHEBI:29105"/>
    </cofactor>
</comment>
<keyword evidence="7" id="KW-0812">Transmembrane</keyword>
<dbReference type="GO" id="GO:0046872">
    <property type="term" value="F:metal ion binding"/>
    <property type="evidence" value="ECO:0007669"/>
    <property type="project" value="UniProtKB-KW"/>
</dbReference>
<dbReference type="InterPro" id="IPR001915">
    <property type="entry name" value="Peptidase_M48"/>
</dbReference>
<keyword evidence="7" id="KW-0472">Membrane</keyword>
<evidence type="ECO:0000256" key="1">
    <source>
        <dbReference type="ARBA" id="ARBA00001947"/>
    </source>
</evidence>
<evidence type="ECO:0000256" key="5">
    <source>
        <dbReference type="ARBA" id="ARBA00022833"/>
    </source>
</evidence>
<evidence type="ECO:0000256" key="3">
    <source>
        <dbReference type="ARBA" id="ARBA00022723"/>
    </source>
</evidence>
<keyword evidence="5" id="KW-0862">Zinc</keyword>
<evidence type="ECO:0000313" key="9">
    <source>
        <dbReference type="EMBL" id="QHS77583.1"/>
    </source>
</evidence>
<keyword evidence="2" id="KW-0645">Protease</keyword>
<feature type="domain" description="Peptidase M48" evidence="8">
    <location>
        <begin position="71"/>
        <end position="175"/>
    </location>
</feature>
<reference evidence="9" key="1">
    <citation type="journal article" date="2020" name="Nature">
        <title>Giant virus diversity and host interactions through global metagenomics.</title>
        <authorList>
            <person name="Schulz F."/>
            <person name="Roux S."/>
            <person name="Paez-Espino D."/>
            <person name="Jungbluth S."/>
            <person name="Walsh D.A."/>
            <person name="Denef V.J."/>
            <person name="McMahon K.D."/>
            <person name="Konstantinidis K.T."/>
            <person name="Eloe-Fadrosh E.A."/>
            <person name="Kyrpides N.C."/>
            <person name="Woyke T."/>
        </authorList>
    </citation>
    <scope>NUCLEOTIDE SEQUENCE</scope>
    <source>
        <strain evidence="9">GVMAG-S-1021933-23</strain>
    </source>
</reference>
<keyword evidence="7" id="KW-1133">Transmembrane helix</keyword>
<dbReference type="GO" id="GO:0004222">
    <property type="term" value="F:metalloendopeptidase activity"/>
    <property type="evidence" value="ECO:0007669"/>
    <property type="project" value="InterPro"/>
</dbReference>
<dbReference type="AlphaFoldDB" id="A0A6C0ADQ0"/>
<organism evidence="9">
    <name type="scientific">viral metagenome</name>
    <dbReference type="NCBI Taxonomy" id="1070528"/>
    <lineage>
        <taxon>unclassified sequences</taxon>
        <taxon>metagenomes</taxon>
        <taxon>organismal metagenomes</taxon>
    </lineage>
</organism>
<keyword evidence="3" id="KW-0479">Metal-binding</keyword>
<evidence type="ECO:0000256" key="2">
    <source>
        <dbReference type="ARBA" id="ARBA00022670"/>
    </source>
</evidence>
<evidence type="ECO:0000256" key="6">
    <source>
        <dbReference type="ARBA" id="ARBA00023049"/>
    </source>
</evidence>
<feature type="transmembrane region" description="Helical" evidence="7">
    <location>
        <begin position="6"/>
        <end position="26"/>
    </location>
</feature>
<dbReference type="EMBL" id="MN740593">
    <property type="protein sequence ID" value="QHS77583.1"/>
    <property type="molecule type" value="Genomic_DNA"/>
</dbReference>
<keyword evidence="6" id="KW-0482">Metalloprotease</keyword>
<feature type="transmembrane region" description="Helical" evidence="7">
    <location>
        <begin position="108"/>
        <end position="125"/>
    </location>
</feature>
<sequence>MICISVINIFGRLFFMIILNLLQSFFCKQTLIYENILVCNSKIKTQISWSGLEITNPVMFIDTHLHRTDSFVFQHEVGHIKKNHMLKLLVFKMLIMQFYIILDYIFSINITYILIIILINLLSILKSRRYEKESDLYAVSKCSISEIIIGMNHLEETSNFLDPHPKLTERKQYIKRALKIKNRMSKNN</sequence>